<gene>
    <name evidence="2" type="ORF">B879_01260</name>
</gene>
<dbReference type="InterPro" id="IPR036237">
    <property type="entry name" value="Xyl_isomerase-like_sf"/>
</dbReference>
<dbReference type="PANTHER" id="PTHR12110:SF41">
    <property type="entry name" value="INOSOSE DEHYDRATASE"/>
    <property type="match status" value="1"/>
</dbReference>
<dbReference type="Gene3D" id="3.20.20.150">
    <property type="entry name" value="Divalent-metal-dependent TIM barrel enzymes"/>
    <property type="match status" value="1"/>
</dbReference>
<comment type="caution">
    <text evidence="2">The sequence shown here is derived from an EMBL/GenBank/DDBJ whole genome shotgun (WGS) entry which is preliminary data.</text>
</comment>
<dbReference type="EMBL" id="AMGM01000013">
    <property type="protein sequence ID" value="EKB50116.1"/>
    <property type="molecule type" value="Genomic_DNA"/>
</dbReference>
<dbReference type="Pfam" id="PF01261">
    <property type="entry name" value="AP_endonuc_2"/>
    <property type="match status" value="1"/>
</dbReference>
<accession>K1L5S6</accession>
<keyword evidence="3" id="KW-1185">Reference proteome</keyword>
<keyword evidence="2" id="KW-0670">Pyruvate</keyword>
<dbReference type="InterPro" id="IPR050312">
    <property type="entry name" value="IolE/XylAMocC-like"/>
</dbReference>
<dbReference type="PATRIC" id="fig|1225176.3.peg.1345"/>
<sequence length="295" mass="34042">MPKLAAFPKAFMHSLCKDGSMKLATWIELASQLDIEGLEWYAGFLEMQDTHNWKLFRKMVEDKGKVIPMMCCSPDFTHPSKTFRQKEIDKQKYWIDMTHALGGSYCRVLSGQRRPELSIQEGVKLAADSIQSCLPYAEERNIILILENHYKDDFWEYPEFAQKMDVFTQLVDSIDHPNFGVNYDPSNAFLAGEDPLELLKKVSHRVVTMHASDRYLKYGTIEDLRNEEDGALGYAKRLSHGEIGKGLNDYDAIFTELKRVGFDSWISIEDGVEGMDQLERSVAFLRKKMAQYWPD</sequence>
<feature type="domain" description="Xylose isomerase-like TIM barrel" evidence="1">
    <location>
        <begin position="28"/>
        <end position="287"/>
    </location>
</feature>
<name>K1L5S6_CECL9</name>
<dbReference type="RefSeq" id="WP_009184300.1">
    <property type="nucleotide sequence ID" value="NZ_AMGM01000013.1"/>
</dbReference>
<dbReference type="GO" id="GO:0016853">
    <property type="term" value="F:isomerase activity"/>
    <property type="evidence" value="ECO:0007669"/>
    <property type="project" value="UniProtKB-KW"/>
</dbReference>
<protein>
    <submittedName>
        <fullName evidence="2">Hydroxypyruvate isomerase</fullName>
    </submittedName>
</protein>
<dbReference type="SUPFAM" id="SSF51658">
    <property type="entry name" value="Xylose isomerase-like"/>
    <property type="match status" value="1"/>
</dbReference>
<dbReference type="InterPro" id="IPR013022">
    <property type="entry name" value="Xyl_isomerase-like_TIM-brl"/>
</dbReference>
<evidence type="ECO:0000259" key="1">
    <source>
        <dbReference type="Pfam" id="PF01261"/>
    </source>
</evidence>
<dbReference type="OrthoDB" id="9779184at2"/>
<dbReference type="Proteomes" id="UP000004478">
    <property type="component" value="Unassembled WGS sequence"/>
</dbReference>
<dbReference type="AlphaFoldDB" id="K1L5S6"/>
<keyword evidence="2" id="KW-0413">Isomerase</keyword>
<dbReference type="PANTHER" id="PTHR12110">
    <property type="entry name" value="HYDROXYPYRUVATE ISOMERASE"/>
    <property type="match status" value="1"/>
</dbReference>
<reference evidence="2 3" key="1">
    <citation type="journal article" date="2012" name="J. Bacteriol.">
        <title>Draft Genome Sequence of Cecembia lonarensis Strain LW9T, Isolated from Lonar Lake, a Haloalkaline Lake in India.</title>
        <authorList>
            <person name="Shivaji S."/>
            <person name="Ara S."/>
            <person name="Singh A."/>
            <person name="Pinnaka A.K."/>
        </authorList>
    </citation>
    <scope>NUCLEOTIDE SEQUENCE [LARGE SCALE GENOMIC DNA]</scope>
    <source>
        <strain evidence="2 3">LW9</strain>
    </source>
</reference>
<evidence type="ECO:0000313" key="2">
    <source>
        <dbReference type="EMBL" id="EKB50116.1"/>
    </source>
</evidence>
<proteinExistence type="predicted"/>
<evidence type="ECO:0000313" key="3">
    <source>
        <dbReference type="Proteomes" id="UP000004478"/>
    </source>
</evidence>
<organism evidence="2 3">
    <name type="scientific">Cecembia lonarensis (strain CCUG 58316 / KCTC 22772 / LW9)</name>
    <dbReference type="NCBI Taxonomy" id="1225176"/>
    <lineage>
        <taxon>Bacteria</taxon>
        <taxon>Pseudomonadati</taxon>
        <taxon>Bacteroidota</taxon>
        <taxon>Cytophagia</taxon>
        <taxon>Cytophagales</taxon>
        <taxon>Cyclobacteriaceae</taxon>
        <taxon>Cecembia</taxon>
    </lineage>
</organism>